<sequence length="402" mass="44006">MGTKLSTGLSTKHDSTAAAKEALMQAKNKMGESGIDLSIVYSSEKYNYREVVDTIRAGTNNAPLIGASSAGEFNEENVETGSIAVGLLSSDDIKIFNTWASGIKQDHETAIRDIVAELPSKVEGYPYLTAILHIDGLSGVGEEISLLVSYLLGNEFKIVGGMAGDDYKMEKTFVFCNDDISANALCICLFASKKPLFTGIKHGHTPLSKSLKVTRAQGNILYEINNRPAWEVWKEETAISARKNKIDVEQLTDPGEIAQFLTKFMLGLATDKKDEYKKRWPVSINNDGSFNFSCGIAQGTVFHIMDGSGPTGHINATKEAVRMARRFAHNAGYEEYAGILVFDCAVRQLILQDKFCKSIELINSILPGVPILGWETYGEIHMESGQFSGFHNNSSVILLLPK</sequence>
<name>A0AC61SBA0_9EURY</name>
<protein>
    <submittedName>
        <fullName evidence="1">Uncharacterized protein</fullName>
    </submittedName>
</protein>
<organism evidence="1 2">
    <name type="scientific">Candidatus Methanomarinus sp</name>
    <dbReference type="NCBI Taxonomy" id="3386244"/>
    <lineage>
        <taxon>Archaea</taxon>
        <taxon>Methanobacteriati</taxon>
        <taxon>Methanobacteriota</taxon>
        <taxon>Stenosarchaea group</taxon>
        <taxon>Methanomicrobia</taxon>
        <taxon>Methanosarcinales</taxon>
        <taxon>ANME-2 cluster</taxon>
        <taxon>Candidatus Methanocomedenaceae</taxon>
        <taxon>Candidatus Methanomarinus</taxon>
    </lineage>
</organism>
<evidence type="ECO:0000313" key="2">
    <source>
        <dbReference type="Proteomes" id="UP000315423"/>
    </source>
</evidence>
<accession>A0AC61SBA0</accession>
<evidence type="ECO:0000313" key="1">
    <source>
        <dbReference type="EMBL" id="TKY91843.1"/>
    </source>
</evidence>
<dbReference type="EMBL" id="QYBA01000122">
    <property type="protein sequence ID" value="TKY91843.1"/>
    <property type="molecule type" value="Genomic_DNA"/>
</dbReference>
<comment type="caution">
    <text evidence="1">The sequence shown here is derived from an EMBL/GenBank/DDBJ whole genome shotgun (WGS) entry which is preliminary data.</text>
</comment>
<dbReference type="Proteomes" id="UP000315423">
    <property type="component" value="Unassembled WGS sequence"/>
</dbReference>
<gene>
    <name evidence="1" type="ORF">C5S46_03765</name>
</gene>
<reference evidence="1" key="1">
    <citation type="submission" date="2018-09" db="EMBL/GenBank/DDBJ databases">
        <title>A genomic encyclopedia of anaerobic methanotrophic archaea.</title>
        <authorList>
            <person name="Skennerton C.T."/>
            <person name="Chadwick G.L."/>
            <person name="Laso-Perez R."/>
            <person name="Leu A.O."/>
            <person name="Speth D.R."/>
            <person name="Yu H."/>
            <person name="Morgan-Lang C."/>
            <person name="Hatzenpichler R."/>
            <person name="Goudeau D."/>
            <person name="Malmstrom R."/>
            <person name="Woyke T."/>
            <person name="Hallam S."/>
            <person name="Tyson G.W."/>
            <person name="Wegener G."/>
            <person name="Boetius A."/>
            <person name="Orphan V.J."/>
        </authorList>
    </citation>
    <scope>NUCLEOTIDE SEQUENCE</scope>
    <source>
        <strain evidence="1">CONS3730D10UFb2</strain>
    </source>
</reference>
<proteinExistence type="predicted"/>